<dbReference type="PROSITE" id="PS50158">
    <property type="entry name" value="ZF_CCHC"/>
    <property type="match status" value="1"/>
</dbReference>
<dbReference type="InterPro" id="IPR006564">
    <property type="entry name" value="Znf_PMZ"/>
</dbReference>
<evidence type="ECO:0000256" key="1">
    <source>
        <dbReference type="ARBA" id="ARBA00022723"/>
    </source>
</evidence>
<feature type="compositionally biased region" description="Polar residues" evidence="5">
    <location>
        <begin position="480"/>
        <end position="489"/>
    </location>
</feature>
<sequence>MDGDLGSDSDIDINLEELDDILTFEDNDIDLADDINIDELNNGMNTIPLYANVWEDERNGDDGRDEMINEYEFDENMDKEDDIWAEGEGEGSESDGMVSIHSSDEEARSRWHVFNAKRDMKDPKFRHGMLFTNKEVLKQAIRQYAIVNKYNVKVVRDEKDRVNANCLNCEGWMIRASTNKKEKAFQIKKFKDNHKCALEIPQRYITYKWLSKTYKEHLRADPKFSSKSLAHQLERIQGLIAALDELMPHAEKRFCGKVAHKYTGAICPKIIKKLEKYKGLSSNCWATEAGARKYSVAVWEKLYVVNLDAYTCSCRQWQLSGIPCQHSIPCILQERRNPEEFVYEYYSLDRFKAAYRYVINPLRDIDDYEPTGYIPVQPPPVKVKKERKQKRRRKTIDEQVCKVAKDGTKIVGNTGQVKGNCSKCGGQGHNKRTCGRQGSQASQGNVREDRSEVCVSMIMRRSKLVVRRKSANTSHEHQDISSQTSNVEN</sequence>
<evidence type="ECO:0000313" key="9">
    <source>
        <dbReference type="Proteomes" id="UP001567538"/>
    </source>
</evidence>
<proteinExistence type="predicted"/>
<dbReference type="InterPro" id="IPR004332">
    <property type="entry name" value="Transposase_MuDR"/>
</dbReference>
<dbReference type="EMBL" id="JBEAFC010000007">
    <property type="protein sequence ID" value="KAL1549782.1"/>
    <property type="molecule type" value="Genomic_DNA"/>
</dbReference>
<dbReference type="Proteomes" id="UP001567538">
    <property type="component" value="Unassembled WGS sequence"/>
</dbReference>
<dbReference type="PANTHER" id="PTHR31973:SF187">
    <property type="entry name" value="MUTATOR TRANSPOSASE MUDRA PROTEIN"/>
    <property type="match status" value="1"/>
</dbReference>
<dbReference type="SMART" id="SM00575">
    <property type="entry name" value="ZnF_PMZ"/>
    <property type="match status" value="1"/>
</dbReference>
<dbReference type="GO" id="GO:0008270">
    <property type="term" value="F:zinc ion binding"/>
    <property type="evidence" value="ECO:0007669"/>
    <property type="project" value="UniProtKB-KW"/>
</dbReference>
<protein>
    <recommendedName>
        <fullName evidence="10">SWIM-type domain-containing protein</fullName>
    </recommendedName>
</protein>
<organism evidence="8 9">
    <name type="scientific">Salvia divinorum</name>
    <name type="common">Maria pastora</name>
    <name type="synonym">Diviner's sage</name>
    <dbReference type="NCBI Taxonomy" id="28513"/>
    <lineage>
        <taxon>Eukaryota</taxon>
        <taxon>Viridiplantae</taxon>
        <taxon>Streptophyta</taxon>
        <taxon>Embryophyta</taxon>
        <taxon>Tracheophyta</taxon>
        <taxon>Spermatophyta</taxon>
        <taxon>Magnoliopsida</taxon>
        <taxon>eudicotyledons</taxon>
        <taxon>Gunneridae</taxon>
        <taxon>Pentapetalae</taxon>
        <taxon>asterids</taxon>
        <taxon>lamiids</taxon>
        <taxon>Lamiales</taxon>
        <taxon>Lamiaceae</taxon>
        <taxon>Nepetoideae</taxon>
        <taxon>Mentheae</taxon>
        <taxon>Salviinae</taxon>
        <taxon>Salvia</taxon>
        <taxon>Salvia subgen. Calosphace</taxon>
    </lineage>
</organism>
<dbReference type="PROSITE" id="PS50966">
    <property type="entry name" value="ZF_SWIM"/>
    <property type="match status" value="1"/>
</dbReference>
<dbReference type="InterPro" id="IPR007527">
    <property type="entry name" value="Znf_SWIM"/>
</dbReference>
<dbReference type="Pfam" id="PF03108">
    <property type="entry name" value="DBD_Tnp_Mut"/>
    <property type="match status" value="1"/>
</dbReference>
<feature type="compositionally biased region" description="Polar residues" evidence="5">
    <location>
        <begin position="436"/>
        <end position="445"/>
    </location>
</feature>
<evidence type="ECO:0000313" key="8">
    <source>
        <dbReference type="EMBL" id="KAL1549782.1"/>
    </source>
</evidence>
<keyword evidence="2 4" id="KW-0863">Zinc-finger</keyword>
<dbReference type="InterPro" id="IPR001878">
    <property type="entry name" value="Znf_CCHC"/>
</dbReference>
<evidence type="ECO:0000259" key="6">
    <source>
        <dbReference type="PROSITE" id="PS50158"/>
    </source>
</evidence>
<evidence type="ECO:0000256" key="3">
    <source>
        <dbReference type="ARBA" id="ARBA00022833"/>
    </source>
</evidence>
<evidence type="ECO:0000256" key="4">
    <source>
        <dbReference type="PROSITE-ProRule" id="PRU00047"/>
    </source>
</evidence>
<evidence type="ECO:0008006" key="10">
    <source>
        <dbReference type="Google" id="ProtNLM"/>
    </source>
</evidence>
<name>A0ABD1H0K1_SALDI</name>
<dbReference type="PANTHER" id="PTHR31973">
    <property type="entry name" value="POLYPROTEIN, PUTATIVE-RELATED"/>
    <property type="match status" value="1"/>
</dbReference>
<comment type="caution">
    <text evidence="8">The sequence shown here is derived from an EMBL/GenBank/DDBJ whole genome shotgun (WGS) entry which is preliminary data.</text>
</comment>
<keyword evidence="9" id="KW-1185">Reference proteome</keyword>
<accession>A0ABD1H0K1</accession>
<feature type="region of interest" description="Disordered" evidence="5">
    <location>
        <begin position="425"/>
        <end position="450"/>
    </location>
</feature>
<keyword evidence="1" id="KW-0479">Metal-binding</keyword>
<dbReference type="AlphaFoldDB" id="A0ABD1H0K1"/>
<evidence type="ECO:0000256" key="5">
    <source>
        <dbReference type="SAM" id="MobiDB-lite"/>
    </source>
</evidence>
<evidence type="ECO:0000259" key="7">
    <source>
        <dbReference type="PROSITE" id="PS50966"/>
    </source>
</evidence>
<feature type="domain" description="SWIM-type" evidence="7">
    <location>
        <begin position="303"/>
        <end position="335"/>
    </location>
</feature>
<feature type="domain" description="CCHC-type" evidence="6">
    <location>
        <begin position="421"/>
        <end position="434"/>
    </location>
</feature>
<evidence type="ECO:0000256" key="2">
    <source>
        <dbReference type="ARBA" id="ARBA00022771"/>
    </source>
</evidence>
<feature type="region of interest" description="Disordered" evidence="5">
    <location>
        <begin position="466"/>
        <end position="489"/>
    </location>
</feature>
<gene>
    <name evidence="8" type="ORF">AAHA92_17835</name>
</gene>
<keyword evidence="3" id="KW-0862">Zinc</keyword>
<reference evidence="8 9" key="1">
    <citation type="submission" date="2024-06" db="EMBL/GenBank/DDBJ databases">
        <title>A chromosome level genome sequence of Diviner's sage (Salvia divinorum).</title>
        <authorList>
            <person name="Ford S.A."/>
            <person name="Ro D.-K."/>
            <person name="Ness R.W."/>
            <person name="Phillips M.A."/>
        </authorList>
    </citation>
    <scope>NUCLEOTIDE SEQUENCE [LARGE SCALE GENOMIC DNA]</scope>
    <source>
        <strain evidence="8">SAF-2024a</strain>
        <tissue evidence="8">Leaf</tissue>
    </source>
</reference>
<dbReference type="Pfam" id="PF04434">
    <property type="entry name" value="SWIM"/>
    <property type="match status" value="1"/>
</dbReference>